<feature type="transmembrane region" description="Helical" evidence="1">
    <location>
        <begin position="368"/>
        <end position="390"/>
    </location>
</feature>
<dbReference type="EMBL" id="PVXQ01000022">
    <property type="protein sequence ID" value="PRR81938.1"/>
    <property type="molecule type" value="Genomic_DNA"/>
</dbReference>
<keyword evidence="1" id="KW-1133">Transmembrane helix</keyword>
<dbReference type="OrthoDB" id="5486437at2"/>
<keyword evidence="1" id="KW-0812">Transmembrane</keyword>
<dbReference type="PANTHER" id="PTHR43471">
    <property type="entry name" value="ABC TRANSPORTER PERMEASE"/>
    <property type="match status" value="1"/>
</dbReference>
<comment type="caution">
    <text evidence="2">The sequence shown here is derived from an EMBL/GenBank/DDBJ whole genome shotgun (WGS) entry which is preliminary data.</text>
</comment>
<proteinExistence type="predicted"/>
<feature type="transmembrane region" description="Helical" evidence="1">
    <location>
        <begin position="25"/>
        <end position="47"/>
    </location>
</feature>
<keyword evidence="3" id="KW-1185">Reference proteome</keyword>
<feature type="transmembrane region" description="Helical" evidence="1">
    <location>
        <begin position="191"/>
        <end position="214"/>
    </location>
</feature>
<feature type="transmembrane region" description="Helical" evidence="1">
    <location>
        <begin position="234"/>
        <end position="261"/>
    </location>
</feature>
<reference evidence="2 3" key="1">
    <citation type="submission" date="2018-03" db="EMBL/GenBank/DDBJ databases">
        <title>Genome sequence of Clostridium vincentii DSM 10228.</title>
        <authorList>
            <person name="Poehlein A."/>
            <person name="Daniel R."/>
        </authorList>
    </citation>
    <scope>NUCLEOTIDE SEQUENCE [LARGE SCALE GENOMIC DNA]</scope>
    <source>
        <strain evidence="2 3">DSM 10228</strain>
    </source>
</reference>
<dbReference type="RefSeq" id="WP_106060108.1">
    <property type="nucleotide sequence ID" value="NZ_PVXQ01000022.1"/>
</dbReference>
<evidence type="ECO:0000313" key="3">
    <source>
        <dbReference type="Proteomes" id="UP000239471"/>
    </source>
</evidence>
<gene>
    <name evidence="2" type="primary">ybhS</name>
    <name evidence="2" type="ORF">CLVI_21460</name>
</gene>
<feature type="transmembrane region" description="Helical" evidence="1">
    <location>
        <begin position="313"/>
        <end position="330"/>
    </location>
</feature>
<name>A0A2T0BDG8_9CLOT</name>
<accession>A0A2T0BDG8</accession>
<sequence>MNSINNFITVLKKELMDMLRDRKTMAFTVLLPILIYPVMFKVMGMTIESSTNDAKKEIRMVVEGDKNSSLVSLLKTQENIVIEDNIENPTESLKDGDIQLILKLPENIDSSIEEKKMSNIELLIDDQSNKSTISAGMVSSIFETYSKQIVEDRLTEINVDSSILIPFSIEQKSGVSEDGEMNPIASTVMGMLPAMIIILLLTPTVALAADLGAGEKERGTFEPLLSTSGSRNSLLWGKIVSISIIATFALIASMISLFVSFKGYISTVSGNNTDLDINAKAIALIIVISLFIIIAICTMQIGISIYARSVKEANTYLAGSMMPMTILVFIPMFMDIKSISPIFYNVPLVNAVVVMKECLLGIYNVSHIGIVLGWHIVYVVVVVIAVKYMFSREEVVFRS</sequence>
<dbReference type="Pfam" id="PF12679">
    <property type="entry name" value="ABC2_membrane_2"/>
    <property type="match status" value="1"/>
</dbReference>
<keyword evidence="1" id="KW-0472">Membrane</keyword>
<dbReference type="Gene3D" id="3.40.1710.10">
    <property type="entry name" value="abc type-2 transporter like domain"/>
    <property type="match status" value="1"/>
</dbReference>
<dbReference type="GO" id="GO:0140359">
    <property type="term" value="F:ABC-type transporter activity"/>
    <property type="evidence" value="ECO:0007669"/>
    <property type="project" value="InterPro"/>
</dbReference>
<organism evidence="2 3">
    <name type="scientific">Clostridium vincentii</name>
    <dbReference type="NCBI Taxonomy" id="52704"/>
    <lineage>
        <taxon>Bacteria</taxon>
        <taxon>Bacillati</taxon>
        <taxon>Bacillota</taxon>
        <taxon>Clostridia</taxon>
        <taxon>Eubacteriales</taxon>
        <taxon>Clostridiaceae</taxon>
        <taxon>Clostridium</taxon>
    </lineage>
</organism>
<evidence type="ECO:0000313" key="2">
    <source>
        <dbReference type="EMBL" id="PRR81938.1"/>
    </source>
</evidence>
<dbReference type="PANTHER" id="PTHR43471:SF3">
    <property type="entry name" value="ABC TRANSPORTER PERMEASE PROTEIN NATB"/>
    <property type="match status" value="1"/>
</dbReference>
<protein>
    <submittedName>
        <fullName evidence="2">Inner membrane transport permease YbhS</fullName>
    </submittedName>
</protein>
<feature type="transmembrane region" description="Helical" evidence="1">
    <location>
        <begin position="282"/>
        <end position="307"/>
    </location>
</feature>
<dbReference type="Proteomes" id="UP000239471">
    <property type="component" value="Unassembled WGS sequence"/>
</dbReference>
<dbReference type="AlphaFoldDB" id="A0A2T0BDG8"/>
<evidence type="ECO:0000256" key="1">
    <source>
        <dbReference type="SAM" id="Phobius"/>
    </source>
</evidence>
<dbReference type="GO" id="GO:0005886">
    <property type="term" value="C:plasma membrane"/>
    <property type="evidence" value="ECO:0007669"/>
    <property type="project" value="UniProtKB-SubCell"/>
</dbReference>